<comment type="caution">
    <text evidence="12">The sequence shown here is derived from an EMBL/GenBank/DDBJ whole genome shotgun (WGS) entry which is preliminary data.</text>
</comment>
<reference evidence="12 13" key="1">
    <citation type="submission" date="2018-05" db="EMBL/GenBank/DDBJ databases">
        <title>Nocardioides silvaticus genome.</title>
        <authorList>
            <person name="Li C."/>
            <person name="Wang G."/>
        </authorList>
    </citation>
    <scope>NUCLEOTIDE SEQUENCE [LARGE SCALE GENOMIC DNA]</scope>
    <source>
        <strain evidence="12 13">CCTCC AB 2018079</strain>
    </source>
</reference>
<dbReference type="PANTHER" id="PTHR10110:SF86">
    <property type="entry name" value="SODIUM_HYDROGEN EXCHANGER 7"/>
    <property type="match status" value="1"/>
</dbReference>
<keyword evidence="8 10" id="KW-0472">Membrane</keyword>
<feature type="transmembrane region" description="Helical" evidence="10">
    <location>
        <begin position="345"/>
        <end position="368"/>
    </location>
</feature>
<evidence type="ECO:0000256" key="5">
    <source>
        <dbReference type="ARBA" id="ARBA00022989"/>
    </source>
</evidence>
<dbReference type="PROSITE" id="PS50271">
    <property type="entry name" value="ZF_UBP"/>
    <property type="match status" value="1"/>
</dbReference>
<keyword evidence="6" id="KW-0915">Sodium</keyword>
<dbReference type="PANTHER" id="PTHR10110">
    <property type="entry name" value="SODIUM/HYDROGEN EXCHANGER"/>
    <property type="match status" value="1"/>
</dbReference>
<dbReference type="GO" id="GO:0051453">
    <property type="term" value="P:regulation of intracellular pH"/>
    <property type="evidence" value="ECO:0007669"/>
    <property type="project" value="TreeGrafter"/>
</dbReference>
<evidence type="ECO:0000256" key="9">
    <source>
        <dbReference type="ARBA" id="ARBA00023201"/>
    </source>
</evidence>
<evidence type="ECO:0000256" key="10">
    <source>
        <dbReference type="SAM" id="Phobius"/>
    </source>
</evidence>
<evidence type="ECO:0000256" key="6">
    <source>
        <dbReference type="ARBA" id="ARBA00023053"/>
    </source>
</evidence>
<keyword evidence="13" id="KW-1185">Reference proteome</keyword>
<evidence type="ECO:0000313" key="12">
    <source>
        <dbReference type="EMBL" id="PWN01958.1"/>
    </source>
</evidence>
<dbReference type="Gene3D" id="6.10.140.1330">
    <property type="match status" value="1"/>
</dbReference>
<dbReference type="GO" id="GO:0008270">
    <property type="term" value="F:zinc ion binding"/>
    <property type="evidence" value="ECO:0007669"/>
    <property type="project" value="InterPro"/>
</dbReference>
<proteinExistence type="predicted"/>
<feature type="transmembrane region" description="Helical" evidence="10">
    <location>
        <begin position="83"/>
        <end position="106"/>
    </location>
</feature>
<keyword evidence="5 10" id="KW-1133">Transmembrane helix</keyword>
<dbReference type="Gene3D" id="3.30.40.10">
    <property type="entry name" value="Zinc/RING finger domain, C3HC4 (zinc finger)"/>
    <property type="match status" value="1"/>
</dbReference>
<dbReference type="OrthoDB" id="57886at2"/>
<dbReference type="InterPro" id="IPR013083">
    <property type="entry name" value="Znf_RING/FYVE/PHD"/>
</dbReference>
<feature type="transmembrane region" description="Helical" evidence="10">
    <location>
        <begin position="112"/>
        <end position="134"/>
    </location>
</feature>
<dbReference type="GO" id="GO:0015385">
    <property type="term" value="F:sodium:proton antiporter activity"/>
    <property type="evidence" value="ECO:0007669"/>
    <property type="project" value="InterPro"/>
</dbReference>
<sequence>MEIPLLLVAIAVTVLTVTAIAGRLGVAAPIALIVVGWVGSYVPGVPTVHLEPEVVLIGLLPPLLYAAALGTSLVDFNANRRPILLLSVGLVVFTTTGVALLVHAILPEVGWPAAFAIGAVVAPPDAVAATAIGRRIGLPRRIVTILEGESLLNDATALVALRTAIAGIGSAAAMAPAWEIGLDFLLAAGGGLLIGIAGFVLVAKIRRHVTDPVLDTGISLVVPFATYMAAEEIHASGVVAVVVAGLLLGHKAPIVQTAQSRIAERMNWRTLAFMLENTVFLLIGLQARWLIDEVRASTLPTGTIVGACLATLGAVVVLRMVWVFPARYLLIRPGPDPLTGQRPPASYTFLIGWAGMRGVVTLAAAFVIPESVPHREVLLMIAFTVVAGTLLLQGTTLGWLARRLNVPPPDPMDDALARATLLQQASKAGHARLAELVDAEDDPYGVAALIKQRTEQRNFAAWERLGTTAGEESPAALYARLREEMIEAERARVLEIRSTGSVPSEVVSDVLAMLDIEESMLDAADQERADVEAERVRRTPGDLCEHLESIALADPSGALECVDCVAIGSRWVALRMCLTCHEIRCCDSSPHRHATAHFRATTHPVMRSVEPGEDWRWCFVHHVTG</sequence>
<dbReference type="SUPFAM" id="SSF57850">
    <property type="entry name" value="RING/U-box"/>
    <property type="match status" value="1"/>
</dbReference>
<dbReference type="Proteomes" id="UP000245507">
    <property type="component" value="Unassembled WGS sequence"/>
</dbReference>
<keyword evidence="3" id="KW-1003">Cell membrane</keyword>
<dbReference type="GO" id="GO:0005886">
    <property type="term" value="C:plasma membrane"/>
    <property type="evidence" value="ECO:0007669"/>
    <property type="project" value="UniProtKB-SubCell"/>
</dbReference>
<keyword evidence="2" id="KW-0813">Transport</keyword>
<keyword evidence="9" id="KW-0739">Sodium transport</keyword>
<accession>A0A316TDU5</accession>
<feature type="transmembrane region" description="Helical" evidence="10">
    <location>
        <begin position="303"/>
        <end position="324"/>
    </location>
</feature>
<name>A0A316TDU5_9ACTN</name>
<dbReference type="AlphaFoldDB" id="A0A316TDU5"/>
<dbReference type="InterPro" id="IPR001607">
    <property type="entry name" value="Znf_UBP"/>
</dbReference>
<evidence type="ECO:0000256" key="3">
    <source>
        <dbReference type="ARBA" id="ARBA00022475"/>
    </source>
</evidence>
<dbReference type="Pfam" id="PF02148">
    <property type="entry name" value="zf-UBP"/>
    <property type="match status" value="1"/>
</dbReference>
<dbReference type="Pfam" id="PF00999">
    <property type="entry name" value="Na_H_Exchanger"/>
    <property type="match status" value="1"/>
</dbReference>
<comment type="subcellular location">
    <subcellularLocation>
        <location evidence="1">Cell membrane</location>
        <topology evidence="1">Multi-pass membrane protein</topology>
    </subcellularLocation>
</comment>
<keyword evidence="4 10" id="KW-0812">Transmembrane</keyword>
<dbReference type="InterPro" id="IPR006153">
    <property type="entry name" value="Cation/H_exchanger_TM"/>
</dbReference>
<feature type="transmembrane region" description="Helical" evidence="10">
    <location>
        <begin position="184"/>
        <end position="202"/>
    </location>
</feature>
<evidence type="ECO:0000256" key="7">
    <source>
        <dbReference type="ARBA" id="ARBA00023065"/>
    </source>
</evidence>
<evidence type="ECO:0000256" key="4">
    <source>
        <dbReference type="ARBA" id="ARBA00022692"/>
    </source>
</evidence>
<evidence type="ECO:0000256" key="2">
    <source>
        <dbReference type="ARBA" id="ARBA00022448"/>
    </source>
</evidence>
<keyword evidence="7" id="KW-0406">Ion transport</keyword>
<dbReference type="GO" id="GO:0015386">
    <property type="term" value="F:potassium:proton antiporter activity"/>
    <property type="evidence" value="ECO:0007669"/>
    <property type="project" value="TreeGrafter"/>
</dbReference>
<feature type="domain" description="UBP-type" evidence="11">
    <location>
        <begin position="542"/>
        <end position="625"/>
    </location>
</feature>
<evidence type="ECO:0000313" key="13">
    <source>
        <dbReference type="Proteomes" id="UP000245507"/>
    </source>
</evidence>
<evidence type="ECO:0000259" key="11">
    <source>
        <dbReference type="PROSITE" id="PS50271"/>
    </source>
</evidence>
<protein>
    <submittedName>
        <fullName evidence="12">Sodium:proton antiporter</fullName>
    </submittedName>
</protein>
<feature type="transmembrane region" description="Helical" evidence="10">
    <location>
        <begin position="271"/>
        <end position="291"/>
    </location>
</feature>
<feature type="transmembrane region" description="Helical" evidence="10">
    <location>
        <begin position="380"/>
        <end position="401"/>
    </location>
</feature>
<feature type="transmembrane region" description="Helical" evidence="10">
    <location>
        <begin position="54"/>
        <end position="76"/>
    </location>
</feature>
<evidence type="ECO:0000256" key="1">
    <source>
        <dbReference type="ARBA" id="ARBA00004651"/>
    </source>
</evidence>
<gene>
    <name evidence="12" type="ORF">DJ010_15570</name>
</gene>
<feature type="transmembrane region" description="Helical" evidence="10">
    <location>
        <begin position="155"/>
        <end position="178"/>
    </location>
</feature>
<evidence type="ECO:0000256" key="8">
    <source>
        <dbReference type="ARBA" id="ARBA00023136"/>
    </source>
</evidence>
<organism evidence="12 13">
    <name type="scientific">Nocardioides silvaticus</name>
    <dbReference type="NCBI Taxonomy" id="2201891"/>
    <lineage>
        <taxon>Bacteria</taxon>
        <taxon>Bacillati</taxon>
        <taxon>Actinomycetota</taxon>
        <taxon>Actinomycetes</taxon>
        <taxon>Propionibacteriales</taxon>
        <taxon>Nocardioidaceae</taxon>
        <taxon>Nocardioides</taxon>
    </lineage>
</organism>
<dbReference type="GO" id="GO:0098719">
    <property type="term" value="P:sodium ion import across plasma membrane"/>
    <property type="evidence" value="ECO:0007669"/>
    <property type="project" value="TreeGrafter"/>
</dbReference>
<dbReference type="InterPro" id="IPR018422">
    <property type="entry name" value="Cation/H_exchanger_CPA1"/>
</dbReference>
<dbReference type="RefSeq" id="WP_109695388.1">
    <property type="nucleotide sequence ID" value="NZ_QGDD01000007.1"/>
</dbReference>
<dbReference type="EMBL" id="QGDD01000007">
    <property type="protein sequence ID" value="PWN01958.1"/>
    <property type="molecule type" value="Genomic_DNA"/>
</dbReference>